<organism evidence="1 2">
    <name type="scientific">Escallonia rubra</name>
    <dbReference type="NCBI Taxonomy" id="112253"/>
    <lineage>
        <taxon>Eukaryota</taxon>
        <taxon>Viridiplantae</taxon>
        <taxon>Streptophyta</taxon>
        <taxon>Embryophyta</taxon>
        <taxon>Tracheophyta</taxon>
        <taxon>Spermatophyta</taxon>
        <taxon>Magnoliopsida</taxon>
        <taxon>eudicotyledons</taxon>
        <taxon>Gunneridae</taxon>
        <taxon>Pentapetalae</taxon>
        <taxon>asterids</taxon>
        <taxon>campanulids</taxon>
        <taxon>Escalloniales</taxon>
        <taxon>Escalloniaceae</taxon>
        <taxon>Escallonia</taxon>
    </lineage>
</organism>
<proteinExistence type="predicted"/>
<reference evidence="1" key="1">
    <citation type="submission" date="2022-12" db="EMBL/GenBank/DDBJ databases">
        <title>Draft genome assemblies for two species of Escallonia (Escalloniales).</title>
        <authorList>
            <person name="Chanderbali A."/>
            <person name="Dervinis C."/>
            <person name="Anghel I."/>
            <person name="Soltis D."/>
            <person name="Soltis P."/>
            <person name="Zapata F."/>
        </authorList>
    </citation>
    <scope>NUCLEOTIDE SEQUENCE</scope>
    <source>
        <strain evidence="1">UCBG92.1500</strain>
        <tissue evidence="1">Leaf</tissue>
    </source>
</reference>
<feature type="non-terminal residue" evidence="1">
    <location>
        <position position="1"/>
    </location>
</feature>
<dbReference type="EMBL" id="JAVXUO010000179">
    <property type="protein sequence ID" value="KAK2994704.1"/>
    <property type="molecule type" value="Genomic_DNA"/>
</dbReference>
<evidence type="ECO:0000313" key="2">
    <source>
        <dbReference type="Proteomes" id="UP001187471"/>
    </source>
</evidence>
<accession>A0AA88RZD0</accession>
<protein>
    <submittedName>
        <fullName evidence="1">Uncharacterized protein</fullName>
    </submittedName>
</protein>
<gene>
    <name evidence="1" type="ORF">RJ640_029441</name>
</gene>
<keyword evidence="2" id="KW-1185">Reference proteome</keyword>
<dbReference type="Proteomes" id="UP001187471">
    <property type="component" value="Unassembled WGS sequence"/>
</dbReference>
<sequence>MATAAKSALHSATTAATRYASGAKPIAVWVLIDLVIRSPVEMSCVTMLPFRTASALLTSMLSLTRRTYGSTLE</sequence>
<name>A0AA88RZD0_9ASTE</name>
<comment type="caution">
    <text evidence="1">The sequence shown here is derived from an EMBL/GenBank/DDBJ whole genome shotgun (WGS) entry which is preliminary data.</text>
</comment>
<dbReference type="AlphaFoldDB" id="A0AA88RZD0"/>
<evidence type="ECO:0000313" key="1">
    <source>
        <dbReference type="EMBL" id="KAK2994704.1"/>
    </source>
</evidence>